<keyword evidence="11 16" id="KW-0520">NAD</keyword>
<sequence length="100" mass="10953">MTSFSVVFFNGGLLMVVSGVAALVSYRKHFLNALLSLEFIMLGLFWLLSCVFSGVGVESYFFVFFLTLAACEGALGLSLLVSVVRTHGNDYFNSFSILEC</sequence>
<comment type="subcellular location">
    <subcellularLocation>
        <location evidence="16">Mitochondrion inner membrane</location>
        <topology evidence="16">Multi-pass membrane protein</topology>
    </subcellularLocation>
    <subcellularLocation>
        <location evidence="1">Mitochondrion membrane</location>
        <topology evidence="1">Multi-pass membrane protein</topology>
    </subcellularLocation>
</comment>
<comment type="catalytic activity">
    <reaction evidence="15 16">
        <text>a ubiquinone + NADH + 5 H(+)(in) = a ubiquinol + NAD(+) + 4 H(+)(out)</text>
        <dbReference type="Rhea" id="RHEA:29091"/>
        <dbReference type="Rhea" id="RHEA-COMP:9565"/>
        <dbReference type="Rhea" id="RHEA-COMP:9566"/>
        <dbReference type="ChEBI" id="CHEBI:15378"/>
        <dbReference type="ChEBI" id="CHEBI:16389"/>
        <dbReference type="ChEBI" id="CHEBI:17976"/>
        <dbReference type="ChEBI" id="CHEBI:57540"/>
        <dbReference type="ChEBI" id="CHEBI:57945"/>
        <dbReference type="EC" id="7.1.1.2"/>
    </reaction>
</comment>
<dbReference type="GO" id="GO:0016651">
    <property type="term" value="F:oxidoreductase activity, acting on NAD(P)H"/>
    <property type="evidence" value="ECO:0007669"/>
    <property type="project" value="InterPro"/>
</dbReference>
<dbReference type="AlphaFoldDB" id="K4EYQ5"/>
<dbReference type="Pfam" id="PF00420">
    <property type="entry name" value="Oxidored_q2"/>
    <property type="match status" value="1"/>
</dbReference>
<evidence type="ECO:0000256" key="1">
    <source>
        <dbReference type="ARBA" id="ARBA00004225"/>
    </source>
</evidence>
<evidence type="ECO:0000256" key="5">
    <source>
        <dbReference type="ARBA" id="ARBA00022448"/>
    </source>
</evidence>
<keyword evidence="14 16" id="KW-0472">Membrane</keyword>
<reference evidence="17" key="1">
    <citation type="journal article" date="2012" name="BMC Genomics">
        <title>Evolution and phylogeny of the mud shrimps (Crustacea: Decapoda) revealed from complete mitochondrial genomes.</title>
        <authorList>
            <person name="Lin F.J."/>
            <person name="Liu Y."/>
            <person name="Sha Z."/>
            <person name="Tsang L.M."/>
            <person name="Chu K.H."/>
            <person name="Chan T.Y."/>
            <person name="Liu R."/>
            <person name="Cui Z."/>
        </authorList>
    </citation>
    <scope>NUCLEOTIDE SEQUENCE</scope>
</reference>
<keyword evidence="8 16" id="KW-1278">Translocase</keyword>
<evidence type="ECO:0000256" key="9">
    <source>
        <dbReference type="ARBA" id="ARBA00022982"/>
    </source>
</evidence>
<keyword evidence="12 16" id="KW-0830">Ubiquinone</keyword>
<evidence type="ECO:0000256" key="13">
    <source>
        <dbReference type="ARBA" id="ARBA00023128"/>
    </source>
</evidence>
<comment type="function">
    <text evidence="16">Core subunit of the mitochondrial membrane respiratory chain NADH dehydrogenase (Complex I) which catalyzes electron transfer from NADH through the respiratory chain, using ubiquinone as an electron acceptor.</text>
</comment>
<evidence type="ECO:0000256" key="2">
    <source>
        <dbReference type="ARBA" id="ARBA00010519"/>
    </source>
</evidence>
<dbReference type="Gene3D" id="1.10.287.3510">
    <property type="match status" value="1"/>
</dbReference>
<evidence type="ECO:0000256" key="11">
    <source>
        <dbReference type="ARBA" id="ARBA00023027"/>
    </source>
</evidence>
<evidence type="ECO:0000256" key="14">
    <source>
        <dbReference type="ARBA" id="ARBA00023136"/>
    </source>
</evidence>
<organism evidence="17">
    <name type="scientific">Thalassina kelanang</name>
    <name type="common">Mud lobster</name>
    <dbReference type="NCBI Taxonomy" id="1114971"/>
    <lineage>
        <taxon>Eukaryota</taxon>
        <taxon>Metazoa</taxon>
        <taxon>Ecdysozoa</taxon>
        <taxon>Arthropoda</taxon>
        <taxon>Crustacea</taxon>
        <taxon>Multicrustacea</taxon>
        <taxon>Malacostraca</taxon>
        <taxon>Eumalacostraca</taxon>
        <taxon>Eucarida</taxon>
        <taxon>Decapoda</taxon>
        <taxon>Pleocyemata</taxon>
        <taxon>Gebiidea</taxon>
        <taxon>Thalassinidae</taxon>
        <taxon>Thalassina</taxon>
    </lineage>
</organism>
<keyword evidence="9 16" id="KW-0249">Electron transport</keyword>
<accession>K4EYQ5</accession>
<evidence type="ECO:0000256" key="16">
    <source>
        <dbReference type="RuleBase" id="RU004419"/>
    </source>
</evidence>
<evidence type="ECO:0000256" key="4">
    <source>
        <dbReference type="ARBA" id="ARBA00016612"/>
    </source>
</evidence>
<comment type="similarity">
    <text evidence="2 16">Belongs to the complex I subunit 4L family.</text>
</comment>
<dbReference type="GO" id="GO:0030964">
    <property type="term" value="C:NADH dehydrogenase complex"/>
    <property type="evidence" value="ECO:0007669"/>
    <property type="project" value="TreeGrafter"/>
</dbReference>
<evidence type="ECO:0000313" key="17">
    <source>
        <dbReference type="EMBL" id="AEW68306.1"/>
    </source>
</evidence>
<dbReference type="GO" id="GO:0042773">
    <property type="term" value="P:ATP synthesis coupled electron transport"/>
    <property type="evidence" value="ECO:0007669"/>
    <property type="project" value="UniProtKB-UniRule"/>
</dbReference>
<proteinExistence type="inferred from homology"/>
<keyword evidence="7 16" id="KW-0812">Transmembrane</keyword>
<dbReference type="InterPro" id="IPR001133">
    <property type="entry name" value="NADH_UbQ_OxRdtase_chain4L/K"/>
</dbReference>
<keyword evidence="6 16" id="KW-0679">Respiratory chain</keyword>
<feature type="transmembrane region" description="Helical" evidence="16">
    <location>
        <begin position="6"/>
        <end position="26"/>
    </location>
</feature>
<evidence type="ECO:0000256" key="10">
    <source>
        <dbReference type="ARBA" id="ARBA00022989"/>
    </source>
</evidence>
<protein>
    <recommendedName>
        <fullName evidence="4 16">NADH-ubiquinone oxidoreductase chain 4L</fullName>
        <ecNumber evidence="3 16">7.1.1.2</ecNumber>
    </recommendedName>
</protein>
<evidence type="ECO:0000256" key="7">
    <source>
        <dbReference type="ARBA" id="ARBA00022692"/>
    </source>
</evidence>
<dbReference type="GO" id="GO:0008137">
    <property type="term" value="F:NADH dehydrogenase (ubiquinone) activity"/>
    <property type="evidence" value="ECO:0007669"/>
    <property type="project" value="UniProtKB-EC"/>
</dbReference>
<dbReference type="PANTHER" id="PTHR11434">
    <property type="entry name" value="NADH-UBIQUINONE OXIDOREDUCTASE SUBUNIT ND4L"/>
    <property type="match status" value="1"/>
</dbReference>
<evidence type="ECO:0000256" key="8">
    <source>
        <dbReference type="ARBA" id="ARBA00022967"/>
    </source>
</evidence>
<evidence type="ECO:0000256" key="6">
    <source>
        <dbReference type="ARBA" id="ARBA00022660"/>
    </source>
</evidence>
<evidence type="ECO:0000256" key="12">
    <source>
        <dbReference type="ARBA" id="ARBA00023075"/>
    </source>
</evidence>
<keyword evidence="5 16" id="KW-0813">Transport</keyword>
<dbReference type="PANTHER" id="PTHR11434:SF0">
    <property type="entry name" value="NADH-UBIQUINONE OXIDOREDUCTASE CHAIN 4L"/>
    <property type="match status" value="1"/>
</dbReference>
<evidence type="ECO:0000256" key="3">
    <source>
        <dbReference type="ARBA" id="ARBA00012944"/>
    </source>
</evidence>
<dbReference type="CTD" id="4539"/>
<dbReference type="GO" id="GO:0005743">
    <property type="term" value="C:mitochondrial inner membrane"/>
    <property type="evidence" value="ECO:0007669"/>
    <property type="project" value="UniProtKB-SubCell"/>
</dbReference>
<feature type="transmembrane region" description="Helical" evidence="16">
    <location>
        <begin position="61"/>
        <end position="84"/>
    </location>
</feature>
<dbReference type="RefSeq" id="YP_007025667.1">
    <property type="nucleotide sequence ID" value="NC_019608.1"/>
</dbReference>
<dbReference type="EC" id="7.1.1.2" evidence="3 16"/>
<keyword evidence="10 16" id="KW-1133">Transmembrane helix</keyword>
<keyword evidence="13 16" id="KW-0496">Mitochondrion</keyword>
<name>K4EYQ5_THAKE</name>
<keyword evidence="16" id="KW-0999">Mitochondrion inner membrane</keyword>
<dbReference type="InterPro" id="IPR039428">
    <property type="entry name" value="NUOK/Mnh_C1-like"/>
</dbReference>
<evidence type="ECO:0000256" key="15">
    <source>
        <dbReference type="ARBA" id="ARBA00049551"/>
    </source>
</evidence>
<feature type="transmembrane region" description="Helical" evidence="16">
    <location>
        <begin position="33"/>
        <end position="55"/>
    </location>
</feature>
<geneLocation type="mitochondrion" evidence="17"/>
<dbReference type="GeneID" id="14049096"/>
<dbReference type="EMBL" id="JN897378">
    <property type="protein sequence ID" value="AEW68306.1"/>
    <property type="molecule type" value="Genomic_DNA"/>
</dbReference>
<gene>
    <name evidence="17" type="primary">ND4L</name>
</gene>